<accession>A0A7S7SPK1</accession>
<gene>
    <name evidence="3" type="ORF">IRI77_17595</name>
</gene>
<dbReference type="RefSeq" id="WP_194453340.1">
    <property type="nucleotide sequence ID" value="NZ_CP063849.1"/>
</dbReference>
<dbReference type="SMART" id="SM00028">
    <property type="entry name" value="TPR"/>
    <property type="match status" value="7"/>
</dbReference>
<feature type="repeat" description="TPR" evidence="1">
    <location>
        <begin position="298"/>
        <end position="331"/>
    </location>
</feature>
<feature type="repeat" description="TPR" evidence="1">
    <location>
        <begin position="188"/>
        <end position="221"/>
    </location>
</feature>
<dbReference type="EMBL" id="CP063849">
    <property type="protein sequence ID" value="QOY91686.1"/>
    <property type="molecule type" value="Genomic_DNA"/>
</dbReference>
<proteinExistence type="predicted"/>
<dbReference type="PANTHER" id="PTHR12558:SF13">
    <property type="entry name" value="CELL DIVISION CYCLE PROTEIN 27 HOMOLOG"/>
    <property type="match status" value="1"/>
</dbReference>
<name>A0A7S7SPK1_PALFE</name>
<dbReference type="Pfam" id="PF13432">
    <property type="entry name" value="TPR_16"/>
    <property type="match status" value="1"/>
</dbReference>
<dbReference type="Pfam" id="PF14559">
    <property type="entry name" value="TPR_19"/>
    <property type="match status" value="1"/>
</dbReference>
<feature type="region of interest" description="Disordered" evidence="2">
    <location>
        <begin position="357"/>
        <end position="378"/>
    </location>
</feature>
<dbReference type="InterPro" id="IPR019734">
    <property type="entry name" value="TPR_rpt"/>
</dbReference>
<evidence type="ECO:0000256" key="1">
    <source>
        <dbReference type="PROSITE-ProRule" id="PRU00339"/>
    </source>
</evidence>
<dbReference type="PROSITE" id="PS50005">
    <property type="entry name" value="TPR"/>
    <property type="match status" value="3"/>
</dbReference>
<dbReference type="SUPFAM" id="SSF48452">
    <property type="entry name" value="TPR-like"/>
    <property type="match status" value="2"/>
</dbReference>
<reference evidence="3 4" key="1">
    <citation type="submission" date="2020-10" db="EMBL/GenBank/DDBJ databases">
        <title>Complete genome sequence of Paludibaculum fermentans P105T, a facultatively anaerobic acidobacterium capable of dissimilatory Fe(III) reduction.</title>
        <authorList>
            <person name="Dedysh S.N."/>
            <person name="Beletsky A.V."/>
            <person name="Kulichevskaya I.S."/>
            <person name="Mardanov A.V."/>
            <person name="Ravin N.V."/>
        </authorList>
    </citation>
    <scope>NUCLEOTIDE SEQUENCE [LARGE SCALE GENOMIC DNA]</scope>
    <source>
        <strain evidence="3 4">P105</strain>
    </source>
</reference>
<evidence type="ECO:0000313" key="4">
    <source>
        <dbReference type="Proteomes" id="UP000593892"/>
    </source>
</evidence>
<sequence>MWRLFLITSFLLQPDSKLIQTRVQEALAALQRNEPAAAERYLQAVVQLEPSSAPVWFLMAQAQARQNNMKAALISADKAARFAGKDPSLLYNLALFNLEAGRMDASLSIGQRALDVEDSSDVRNLLGRAYEAKQDWKQAILQYAQARRLAPYSEEAIFRLAQAQMQSQDFPSAISTLEDGRKIFDKSPQLELALGVAYYGQRQFPNAVDRFLRVMQLAPDVPQPYYFMGRVLEHAANRIPEVLTLAAQFEKAHPQSPLGYVLHARAILLRPSPEDPAADDALAESLLKKALIIKEDQADTHLLLGMVFERQKKMEGATGEFKRSAALNPADPAPHFRLARIYDRLGRKEDALRERALHEKLSQESGASLPPDLKGLAR</sequence>
<evidence type="ECO:0000256" key="2">
    <source>
        <dbReference type="SAM" id="MobiDB-lite"/>
    </source>
</evidence>
<dbReference type="AlphaFoldDB" id="A0A7S7SPK1"/>
<organism evidence="3 4">
    <name type="scientific">Paludibaculum fermentans</name>
    <dbReference type="NCBI Taxonomy" id="1473598"/>
    <lineage>
        <taxon>Bacteria</taxon>
        <taxon>Pseudomonadati</taxon>
        <taxon>Acidobacteriota</taxon>
        <taxon>Terriglobia</taxon>
        <taxon>Bryobacterales</taxon>
        <taxon>Bryobacteraceae</taxon>
        <taxon>Paludibaculum</taxon>
    </lineage>
</organism>
<keyword evidence="1" id="KW-0802">TPR repeat</keyword>
<feature type="repeat" description="TPR" evidence="1">
    <location>
        <begin position="120"/>
        <end position="153"/>
    </location>
</feature>
<dbReference type="InterPro" id="IPR011990">
    <property type="entry name" value="TPR-like_helical_dom_sf"/>
</dbReference>
<evidence type="ECO:0000313" key="3">
    <source>
        <dbReference type="EMBL" id="QOY91686.1"/>
    </source>
</evidence>
<dbReference type="Gene3D" id="1.25.40.10">
    <property type="entry name" value="Tetratricopeptide repeat domain"/>
    <property type="match status" value="3"/>
</dbReference>
<protein>
    <submittedName>
        <fullName evidence="3">Tetratricopeptide repeat protein</fullName>
    </submittedName>
</protein>
<dbReference type="KEGG" id="pfer:IRI77_17595"/>
<dbReference type="Proteomes" id="UP000593892">
    <property type="component" value="Chromosome"/>
</dbReference>
<dbReference type="PANTHER" id="PTHR12558">
    <property type="entry name" value="CELL DIVISION CYCLE 16,23,27"/>
    <property type="match status" value="1"/>
</dbReference>
<keyword evidence="4" id="KW-1185">Reference proteome</keyword>